<sequence>MLLEASTSTELPKMCERAVQIVEQEHLPIEDTDKRSQLDTITRTEFDDIISNMKILRNTIKTKEDIWNQAFEREQNYREHLARLSVELITARQVSDSRYNELQTVSQKLMEAKENLRETGKDLLQAKKHIQKLLKYQRNSECHNNDESTTTIATDNIESREKQLRRPDSQEQSSVTKQKVK</sequence>
<gene>
    <name evidence="3" type="primary">LOC105360596</name>
</gene>
<dbReference type="RefSeq" id="XP_011495839.1">
    <property type="nucleotide sequence ID" value="XM_011497537.1"/>
</dbReference>
<protein>
    <submittedName>
        <fullName evidence="3">Uncharacterized protein LOC105360596</fullName>
    </submittedName>
</protein>
<feature type="region of interest" description="Disordered" evidence="1">
    <location>
        <begin position="141"/>
        <end position="181"/>
    </location>
</feature>
<evidence type="ECO:0000313" key="2">
    <source>
        <dbReference type="Proteomes" id="UP000695007"/>
    </source>
</evidence>
<organism evidence="2 3">
    <name type="scientific">Ceratosolen solmsi marchali</name>
    <dbReference type="NCBI Taxonomy" id="326594"/>
    <lineage>
        <taxon>Eukaryota</taxon>
        <taxon>Metazoa</taxon>
        <taxon>Ecdysozoa</taxon>
        <taxon>Arthropoda</taxon>
        <taxon>Hexapoda</taxon>
        <taxon>Insecta</taxon>
        <taxon>Pterygota</taxon>
        <taxon>Neoptera</taxon>
        <taxon>Endopterygota</taxon>
        <taxon>Hymenoptera</taxon>
        <taxon>Apocrita</taxon>
        <taxon>Proctotrupomorpha</taxon>
        <taxon>Chalcidoidea</taxon>
        <taxon>Agaonidae</taxon>
        <taxon>Agaoninae</taxon>
        <taxon>Ceratosolen</taxon>
    </lineage>
</organism>
<name>A0AAJ7DSX1_9HYME</name>
<feature type="compositionally biased region" description="Polar residues" evidence="1">
    <location>
        <begin position="170"/>
        <end position="181"/>
    </location>
</feature>
<feature type="compositionally biased region" description="Polar residues" evidence="1">
    <location>
        <begin position="147"/>
        <end position="156"/>
    </location>
</feature>
<accession>A0AAJ7DSX1</accession>
<evidence type="ECO:0000256" key="1">
    <source>
        <dbReference type="SAM" id="MobiDB-lite"/>
    </source>
</evidence>
<dbReference type="KEGG" id="csol:105360596"/>
<reference evidence="3" key="1">
    <citation type="submission" date="2025-08" db="UniProtKB">
        <authorList>
            <consortium name="RefSeq"/>
        </authorList>
    </citation>
    <scope>IDENTIFICATION</scope>
</reference>
<dbReference type="Proteomes" id="UP000695007">
    <property type="component" value="Unplaced"/>
</dbReference>
<proteinExistence type="predicted"/>
<keyword evidence="2" id="KW-1185">Reference proteome</keyword>
<dbReference type="GeneID" id="105360596"/>
<feature type="compositionally biased region" description="Basic and acidic residues" evidence="1">
    <location>
        <begin position="157"/>
        <end position="169"/>
    </location>
</feature>
<evidence type="ECO:0000313" key="3">
    <source>
        <dbReference type="RefSeq" id="XP_011495839.1"/>
    </source>
</evidence>
<dbReference type="AlphaFoldDB" id="A0AAJ7DSX1"/>